<evidence type="ECO:0000256" key="1">
    <source>
        <dbReference type="SAM" id="MobiDB-lite"/>
    </source>
</evidence>
<sequence>MTSSRSTIAHGHAKDEYCKQLREKLAKVDKEEKDLKSALDQAKGQEEKFKMNPSLAEKIIGLERKLKQVKEKRKDLKSQLETETRLKEDQIDRGNHSV</sequence>
<name>A0A395N4S7_9HYPO</name>
<proteinExistence type="predicted"/>
<dbReference type="AlphaFoldDB" id="A0A395N4S7"/>
<accession>A0A395N4S7</accession>
<reference evidence="2 3" key="1">
    <citation type="journal article" date="2018" name="PLoS Pathog.">
        <title>Evolution of structural diversity of trichothecenes, a family of toxins produced by plant pathogenic and entomopathogenic fungi.</title>
        <authorList>
            <person name="Proctor R.H."/>
            <person name="McCormick S.P."/>
            <person name="Kim H.S."/>
            <person name="Cardoza R.E."/>
            <person name="Stanley A.M."/>
            <person name="Lindo L."/>
            <person name="Kelly A."/>
            <person name="Brown D.W."/>
            <person name="Lee T."/>
            <person name="Vaughan M.M."/>
            <person name="Alexander N.J."/>
            <person name="Busman M."/>
            <person name="Gutierrez S."/>
        </authorList>
    </citation>
    <scope>NUCLEOTIDE SEQUENCE [LARGE SCALE GENOMIC DNA]</scope>
    <source>
        <strain evidence="2 3">NRRL 13405</strain>
    </source>
</reference>
<dbReference type="EMBL" id="PXXK01000010">
    <property type="protein sequence ID" value="RFN55134.1"/>
    <property type="molecule type" value="Genomic_DNA"/>
</dbReference>
<comment type="caution">
    <text evidence="2">The sequence shown here is derived from an EMBL/GenBank/DDBJ whole genome shotgun (WGS) entry which is preliminary data.</text>
</comment>
<gene>
    <name evidence="2" type="ORF">FIE12Z_646</name>
</gene>
<organism evidence="2 3">
    <name type="scientific">Fusarium flagelliforme</name>
    <dbReference type="NCBI Taxonomy" id="2675880"/>
    <lineage>
        <taxon>Eukaryota</taxon>
        <taxon>Fungi</taxon>
        <taxon>Dikarya</taxon>
        <taxon>Ascomycota</taxon>
        <taxon>Pezizomycotina</taxon>
        <taxon>Sordariomycetes</taxon>
        <taxon>Hypocreomycetidae</taxon>
        <taxon>Hypocreales</taxon>
        <taxon>Nectriaceae</taxon>
        <taxon>Fusarium</taxon>
        <taxon>Fusarium incarnatum-equiseti species complex</taxon>
    </lineage>
</organism>
<keyword evidence="3" id="KW-1185">Reference proteome</keyword>
<feature type="region of interest" description="Disordered" evidence="1">
    <location>
        <begin position="71"/>
        <end position="98"/>
    </location>
</feature>
<protein>
    <submittedName>
        <fullName evidence="2">Uncharacterized protein</fullName>
    </submittedName>
</protein>
<evidence type="ECO:0000313" key="2">
    <source>
        <dbReference type="EMBL" id="RFN55134.1"/>
    </source>
</evidence>
<evidence type="ECO:0000313" key="3">
    <source>
        <dbReference type="Proteomes" id="UP000265631"/>
    </source>
</evidence>
<dbReference type="Proteomes" id="UP000265631">
    <property type="component" value="Unassembled WGS sequence"/>
</dbReference>